<evidence type="ECO:0000256" key="1">
    <source>
        <dbReference type="ARBA" id="ARBA00022679"/>
    </source>
</evidence>
<dbReference type="InterPro" id="IPR050832">
    <property type="entry name" value="Bact_Acetyltransf"/>
</dbReference>
<keyword evidence="5" id="KW-1185">Reference proteome</keyword>
<keyword evidence="2" id="KW-0012">Acyltransferase</keyword>
<keyword evidence="1" id="KW-0808">Transferase</keyword>
<keyword evidence="4" id="KW-0687">Ribonucleoprotein</keyword>
<protein>
    <submittedName>
        <fullName evidence="4">Ribosomal protein S18 acetylase RimI</fullName>
    </submittedName>
</protein>
<dbReference type="SUPFAM" id="SSF55729">
    <property type="entry name" value="Acyl-CoA N-acyltransferases (Nat)"/>
    <property type="match status" value="1"/>
</dbReference>
<dbReference type="Gene3D" id="3.40.630.30">
    <property type="match status" value="1"/>
</dbReference>
<dbReference type="InterPro" id="IPR000182">
    <property type="entry name" value="GNAT_dom"/>
</dbReference>
<evidence type="ECO:0000259" key="3">
    <source>
        <dbReference type="PROSITE" id="PS51186"/>
    </source>
</evidence>
<dbReference type="GO" id="GO:0016747">
    <property type="term" value="F:acyltransferase activity, transferring groups other than amino-acyl groups"/>
    <property type="evidence" value="ECO:0007669"/>
    <property type="project" value="InterPro"/>
</dbReference>
<name>A0A1I0ZYH9_9CELL</name>
<accession>A0A1I0ZYH9</accession>
<dbReference type="STRING" id="988821.SAMN05421867_11399"/>
<organism evidence="4 5">
    <name type="scientific">Cellulomonas marina</name>
    <dbReference type="NCBI Taxonomy" id="988821"/>
    <lineage>
        <taxon>Bacteria</taxon>
        <taxon>Bacillati</taxon>
        <taxon>Actinomycetota</taxon>
        <taxon>Actinomycetes</taxon>
        <taxon>Micrococcales</taxon>
        <taxon>Cellulomonadaceae</taxon>
        <taxon>Cellulomonas</taxon>
    </lineage>
</organism>
<dbReference type="RefSeq" id="WP_239078869.1">
    <property type="nucleotide sequence ID" value="NZ_BONM01000016.1"/>
</dbReference>
<dbReference type="GO" id="GO:0005840">
    <property type="term" value="C:ribosome"/>
    <property type="evidence" value="ECO:0007669"/>
    <property type="project" value="UniProtKB-KW"/>
</dbReference>
<dbReference type="PANTHER" id="PTHR43877">
    <property type="entry name" value="AMINOALKYLPHOSPHONATE N-ACETYLTRANSFERASE-RELATED-RELATED"/>
    <property type="match status" value="1"/>
</dbReference>
<gene>
    <name evidence="4" type="ORF">SAMN05421867_11399</name>
</gene>
<dbReference type="PROSITE" id="PS51186">
    <property type="entry name" value="GNAT"/>
    <property type="match status" value="1"/>
</dbReference>
<dbReference type="PANTHER" id="PTHR43877:SF1">
    <property type="entry name" value="ACETYLTRANSFERASE"/>
    <property type="match status" value="1"/>
</dbReference>
<dbReference type="AlphaFoldDB" id="A0A1I0ZYH9"/>
<evidence type="ECO:0000256" key="2">
    <source>
        <dbReference type="ARBA" id="ARBA00023315"/>
    </source>
</evidence>
<evidence type="ECO:0000313" key="5">
    <source>
        <dbReference type="Proteomes" id="UP000199012"/>
    </source>
</evidence>
<evidence type="ECO:0000313" key="4">
    <source>
        <dbReference type="EMBL" id="SFB30607.1"/>
    </source>
</evidence>
<dbReference type="CDD" id="cd04301">
    <property type="entry name" value="NAT_SF"/>
    <property type="match status" value="1"/>
</dbReference>
<proteinExistence type="predicted"/>
<dbReference type="Pfam" id="PF00583">
    <property type="entry name" value="Acetyltransf_1"/>
    <property type="match status" value="1"/>
</dbReference>
<feature type="domain" description="N-acetyltransferase" evidence="3">
    <location>
        <begin position="5"/>
        <end position="161"/>
    </location>
</feature>
<dbReference type="EMBL" id="FOKA01000013">
    <property type="protein sequence ID" value="SFB30607.1"/>
    <property type="molecule type" value="Genomic_DNA"/>
</dbReference>
<dbReference type="InterPro" id="IPR016181">
    <property type="entry name" value="Acyl_CoA_acyltransferase"/>
</dbReference>
<reference evidence="4 5" key="1">
    <citation type="submission" date="2016-10" db="EMBL/GenBank/DDBJ databases">
        <authorList>
            <person name="de Groot N.N."/>
        </authorList>
    </citation>
    <scope>NUCLEOTIDE SEQUENCE [LARGE SCALE GENOMIC DNA]</scope>
    <source>
        <strain evidence="4 5">CGMCC 4.6945</strain>
    </source>
</reference>
<keyword evidence="4" id="KW-0689">Ribosomal protein</keyword>
<dbReference type="Proteomes" id="UP000199012">
    <property type="component" value="Unassembled WGS sequence"/>
</dbReference>
<sequence length="213" mass="21972">MRPAPVVLPVRSEDLDDVVRLALAGREEAAGAQVCTGDPDRLRAQLGAYLGSPGGRGLVVSVDGHPLGMLLARVVGPSPFSDAVVLEVETIYVAAEARRRGLGHALMAGAADVAAASGATEVFCAGLPGARSMQRFLARLGFSPAAGHRVATTGVLQRRLAQDALAVPTGAGNRHTRLLGVLEARRQARASRSMQVSLPVATLRPDASSTVTS</sequence>